<feature type="domain" description="Helix-turn-helix type 11" evidence="3">
    <location>
        <begin position="7"/>
        <end position="59"/>
    </location>
</feature>
<reference evidence="4" key="1">
    <citation type="journal article" date="2021" name="PeerJ">
        <title>Extensive microbial diversity within the chicken gut microbiome revealed by metagenomics and culture.</title>
        <authorList>
            <person name="Gilroy R."/>
            <person name="Ravi A."/>
            <person name="Getino M."/>
            <person name="Pursley I."/>
            <person name="Horton D.L."/>
            <person name="Alikhan N.F."/>
            <person name="Baker D."/>
            <person name="Gharbi K."/>
            <person name="Hall N."/>
            <person name="Watson M."/>
            <person name="Adriaenssens E.M."/>
            <person name="Foster-Nyarko E."/>
            <person name="Jarju S."/>
            <person name="Secka A."/>
            <person name="Antonio M."/>
            <person name="Oren A."/>
            <person name="Chaudhuri R.R."/>
            <person name="La Ragione R."/>
            <person name="Hildebrand F."/>
            <person name="Pallen M.J."/>
        </authorList>
    </citation>
    <scope>NUCLEOTIDE SEQUENCE</scope>
    <source>
        <strain evidence="4">CHK192-9172</strain>
    </source>
</reference>
<dbReference type="PIRSF" id="PIRSF037847">
    <property type="entry name" value="NiaR"/>
    <property type="match status" value="1"/>
</dbReference>
<dbReference type="GO" id="GO:0046872">
    <property type="term" value="F:metal ion binding"/>
    <property type="evidence" value="ECO:0007669"/>
    <property type="project" value="UniProtKB-KW"/>
</dbReference>
<keyword evidence="1" id="KW-0479">Metal-binding</keyword>
<organism evidence="4 5">
    <name type="scientific">Candidatus Eubacterium avistercoris</name>
    <dbReference type="NCBI Taxonomy" id="2838567"/>
    <lineage>
        <taxon>Bacteria</taxon>
        <taxon>Bacillati</taxon>
        <taxon>Bacillota</taxon>
        <taxon>Clostridia</taxon>
        <taxon>Eubacteriales</taxon>
        <taxon>Eubacteriaceae</taxon>
        <taxon>Eubacterium</taxon>
    </lineage>
</organism>
<comment type="caution">
    <text evidence="4">The sequence shown here is derived from an EMBL/GenBank/DDBJ whole genome shotgun (WGS) entry which is preliminary data.</text>
</comment>
<feature type="binding site" evidence="1">
    <location>
        <position position="146"/>
    </location>
    <ligand>
        <name>Ni(2+)</name>
        <dbReference type="ChEBI" id="CHEBI:49786"/>
    </ligand>
</feature>
<evidence type="ECO:0000259" key="3">
    <source>
        <dbReference type="Pfam" id="PF08279"/>
    </source>
</evidence>
<dbReference type="InterPro" id="IPR004173">
    <property type="entry name" value="3H_domain"/>
</dbReference>
<dbReference type="Gene3D" id="3.30.1340.20">
    <property type="entry name" value="3H domain"/>
    <property type="match status" value="1"/>
</dbReference>
<dbReference type="PANTHER" id="PTHR40068:SF1">
    <property type="entry name" value="TRANSCRIPTION REPRESSOR NIAR-RELATED"/>
    <property type="match status" value="1"/>
</dbReference>
<evidence type="ECO:0000313" key="5">
    <source>
        <dbReference type="Proteomes" id="UP000824024"/>
    </source>
</evidence>
<dbReference type="AlphaFoldDB" id="A0A9D2D1H3"/>
<feature type="binding site" evidence="1">
    <location>
        <position position="148"/>
    </location>
    <ligand>
        <name>Ni(2+)</name>
        <dbReference type="ChEBI" id="CHEBI:49786"/>
    </ligand>
</feature>
<proteinExistence type="predicted"/>
<dbReference type="EMBL" id="DXCH01000079">
    <property type="protein sequence ID" value="HIZ06872.1"/>
    <property type="molecule type" value="Genomic_DNA"/>
</dbReference>
<sequence>MAEGETRRLNIMRMLADSTGPLSGTELARAFGVSRQVIVQDIALLRAVNKNILSTNKGYLLYAPEMDMAKVKRTVSVCHTDEQTEDELNTIVDCGGTILDVVVEHEIYGQITVDLLLKNRADISEFMRKLKNVPAKPLKELTNGDHFHTVEAESEQILDRIEEALGEKGYLRASQS</sequence>
<dbReference type="InterPro" id="IPR036388">
    <property type="entry name" value="WH-like_DNA-bd_sf"/>
</dbReference>
<evidence type="ECO:0000259" key="2">
    <source>
        <dbReference type="Pfam" id="PF02829"/>
    </source>
</evidence>
<evidence type="ECO:0000256" key="1">
    <source>
        <dbReference type="PIRSR" id="PIRSR037847-1"/>
    </source>
</evidence>
<dbReference type="Proteomes" id="UP000824024">
    <property type="component" value="Unassembled WGS sequence"/>
</dbReference>
<keyword evidence="1" id="KW-0533">Nickel</keyword>
<reference evidence="4" key="2">
    <citation type="submission" date="2021-04" db="EMBL/GenBank/DDBJ databases">
        <authorList>
            <person name="Gilroy R."/>
        </authorList>
    </citation>
    <scope>NUCLEOTIDE SEQUENCE</scope>
    <source>
        <strain evidence="4">CHK192-9172</strain>
    </source>
</reference>
<dbReference type="SUPFAM" id="SSF46785">
    <property type="entry name" value="Winged helix' DNA-binding domain"/>
    <property type="match status" value="1"/>
</dbReference>
<evidence type="ECO:0000313" key="4">
    <source>
        <dbReference type="EMBL" id="HIZ06872.1"/>
    </source>
</evidence>
<dbReference type="InterPro" id="IPR035922">
    <property type="entry name" value="3H_dom_sf"/>
</dbReference>
<dbReference type="InterPro" id="IPR036390">
    <property type="entry name" value="WH_DNA-bd_sf"/>
</dbReference>
<dbReference type="InterPro" id="IPR013196">
    <property type="entry name" value="HTH_11"/>
</dbReference>
<name>A0A9D2D1H3_9FIRM</name>
<protein>
    <submittedName>
        <fullName evidence="4">Transcription repressor NadR</fullName>
    </submittedName>
</protein>
<dbReference type="Gene3D" id="1.10.10.10">
    <property type="entry name" value="Winged helix-like DNA-binding domain superfamily/Winged helix DNA-binding domain"/>
    <property type="match status" value="1"/>
</dbReference>
<accession>A0A9D2D1H3</accession>
<dbReference type="PANTHER" id="PTHR40068">
    <property type="entry name" value="TRANSCRIPTION REPRESSOR NIAR-RELATED"/>
    <property type="match status" value="1"/>
</dbReference>
<dbReference type="Pfam" id="PF08279">
    <property type="entry name" value="HTH_11"/>
    <property type="match status" value="1"/>
</dbReference>
<dbReference type="InterPro" id="IPR026043">
    <property type="entry name" value="NadR"/>
</dbReference>
<feature type="domain" description="3H" evidence="2">
    <location>
        <begin position="76"/>
        <end position="171"/>
    </location>
</feature>
<dbReference type="SUPFAM" id="SSF75500">
    <property type="entry name" value="Putative transcriptional regulator TM1602, C-terminal domain"/>
    <property type="match status" value="1"/>
</dbReference>
<feature type="binding site" evidence="1">
    <location>
        <position position="79"/>
    </location>
    <ligand>
        <name>Ni(2+)</name>
        <dbReference type="ChEBI" id="CHEBI:49786"/>
    </ligand>
</feature>
<dbReference type="Pfam" id="PF02829">
    <property type="entry name" value="3H"/>
    <property type="match status" value="1"/>
</dbReference>
<feature type="binding site" evidence="1">
    <location>
        <position position="87"/>
    </location>
    <ligand>
        <name>Ni(2+)</name>
        <dbReference type="ChEBI" id="CHEBI:49786"/>
    </ligand>
</feature>
<gene>
    <name evidence="4" type="ORF">IAA08_02915</name>
</gene>